<organism evidence="6 7">
    <name type="scientific">Ogataea philodendri</name>
    <dbReference type="NCBI Taxonomy" id="1378263"/>
    <lineage>
        <taxon>Eukaryota</taxon>
        <taxon>Fungi</taxon>
        <taxon>Dikarya</taxon>
        <taxon>Ascomycota</taxon>
        <taxon>Saccharomycotina</taxon>
        <taxon>Pichiomycetes</taxon>
        <taxon>Pichiales</taxon>
        <taxon>Pichiaceae</taxon>
        <taxon>Ogataea</taxon>
    </lineage>
</organism>
<dbReference type="SMART" id="SM01215">
    <property type="entry name" value="Fmp27_SW"/>
    <property type="match status" value="1"/>
</dbReference>
<accession>A0A9P8T735</accession>
<keyword evidence="1" id="KW-0175">Coiled coil</keyword>
<keyword evidence="7" id="KW-1185">Reference proteome</keyword>
<dbReference type="EMBL" id="JAEUBE010000158">
    <property type="protein sequence ID" value="KAH3668733.1"/>
    <property type="molecule type" value="Genomic_DNA"/>
</dbReference>
<dbReference type="SMART" id="SM01216">
    <property type="entry name" value="Fmp27_WPPW"/>
    <property type="match status" value="1"/>
</dbReference>
<evidence type="ECO:0000259" key="5">
    <source>
        <dbReference type="SMART" id="SM01216"/>
    </source>
</evidence>
<comment type="caution">
    <text evidence="6">The sequence shown here is derived from an EMBL/GenBank/DDBJ whole genome shotgun (WGS) entry which is preliminary data.</text>
</comment>
<dbReference type="Pfam" id="PF10344">
    <property type="entry name" value="Hobbit"/>
    <property type="match status" value="1"/>
</dbReference>
<feature type="compositionally biased region" description="Acidic residues" evidence="2">
    <location>
        <begin position="2467"/>
        <end position="2478"/>
    </location>
</feature>
<feature type="region of interest" description="Disordered" evidence="2">
    <location>
        <begin position="2208"/>
        <end position="2258"/>
    </location>
</feature>
<dbReference type="PANTHER" id="PTHR15678:SF6">
    <property type="entry name" value="BRIDGE-LIKE LIPID TRANSFER PROTEIN FAMILY MEMBER 2"/>
    <property type="match status" value="1"/>
</dbReference>
<feature type="region of interest" description="Disordered" evidence="2">
    <location>
        <begin position="191"/>
        <end position="212"/>
    </location>
</feature>
<name>A0A9P8T735_9ASCO</name>
<dbReference type="InterPro" id="IPR045167">
    <property type="entry name" value="Hobbit"/>
</dbReference>
<evidence type="ECO:0000259" key="3">
    <source>
        <dbReference type="SMART" id="SM01214"/>
    </source>
</evidence>
<feature type="compositionally biased region" description="Polar residues" evidence="2">
    <location>
        <begin position="2409"/>
        <end position="2425"/>
    </location>
</feature>
<sequence>MSKEGPFNLLFALALIYVAVLVTLNFCLGSRGSLRWFSWNSINGFRYETRTFRIGFRKLQFLWSPLGLWTGDPVLVVVLKDAVVSQNGSSKSKPSSPEPKKSHSSSYLKYLARFPVVLEVQNLAYHGVVNVELESIKVELKANQLHLFSHQIKLNGQQVVSKVHAGIKLDTYSLTLSVKDSTLDIEQLQSAMPKRHSVEKTTSQPQTSSGPVSLPFKRVSIECENTTVLLQKKHVGIERAIFAVGKLDEEEGASMNFGDQQIYEILLGVSNVKVTNLESKKLMVYLPFLNIFSLCNLEDLLQVQKKKNDLEFIESFAATDRFLLKTTVSVSNLVINADIDELLAQKKPSKSVSKPHESEGLPGYLSSLLPKFKIRFQLLGSVVNLALAPNLSLKTRIEDIVFDTSLANTFDSLFNKVSGSVHRMVGFLIRNIQFSFVEPEKITNCFYLDYINTTVSFGVRDARIFGETDIDIGMIEIMLVEFAAIEKLYAKKPQIEELLARRAASSSESQPAAEPATKPRSLIDVCSINLGGIRFVSCFQTPIKYYDGVDQSELNKYRRGVYFELSKVTTNLDFVEGKVDLRVPLVEACLIRDYDKEQYTGKHERFLRMENFHLKYFTDKHQLSCVLPLFDGVVSAEVLWSILFIKAILMSVVPKTPSKPKKPSSKPPLKYLFGLHLLMLKVELPNDIDLVFELNHFETLSTIEDDCHLRFKALRMYGISPYAPETWSLILILVDTNTTLRIKSQAEHLAIVNARSIRFEIPFEYVFFETFDNFRALTKAFTKIEVNFQHLMNTPETQTDFSVPVIMPSLVDTPLRFPKIRVNTRQFQFCMHDDPFEALLNESFLLGHMEQKLRLTKMSAFEKYEQDVREKLEGEFPALTFVDGEAVQPQNYRSKSTPRFNHTKTSSRLANEVLGDDVEQYTQYLAKVKELIELPRLRLLSNISKSWIVRVKAHQRVNGAAHYQRLREVRGGEDPAISKTFTDKYPVIGTNSVAALFSFELANLRWDFDEPHFGLENYKQFMHTVGKGMPYDMRYGIFFPVNLDIFCSRLTVQIKDYPIPFLSFGGGQDDGSNTVHLSGDFVVAEQIYVEEELRYNFVPLVSQYKDPDCTDNMFAVHVSRTMTNVKFYTDMKVDVQSSKNAIVSWYPGLQPALGYAMDSFDVLSKPPLDPSPKVGFWDKFALLFHGKFHFRFTNGIHLFMKSKTSPYDLMGKGGGFIFRWNDKVDLTINETGKSQELLIVNSKSFDIVIPRFGSKSLTFLREDSNPYDLDYSIEKIVWKLNSEQVIWKLGFLFERNERSNIKFLPGQVRRSTHFKPHYEVRLRNPATFKNEEERNAWDCYDGFRSQYLHMCVSLDSSSPGNTKNTVHLTPLVFAHFFAWWNTFQSSLGLPIKAGTMFKNKFLDYRPSEGFGSHLFSISYTLNLKPVHLTHVYIHPTDIRANSNLAFTGLKCSIDSFAMDLHQVKGPTSKKENPDYSLEFKQGEVDFVKTDLRLLVAEFNQQTAMGMLAHEIGITESSSLMAASNSSMSERGESEDQGWLDMDDFVEVDTPRITAKNPKWRAIPLAFSPRFCYFLDEKESDLPYPFSDIQERTHRCFLGNNHPERTPFAATNQRVDELKDQIKTSQTSLESLDSGSNQSEYVKKRAEELKQELKLLNTRLHVTRCLRDSFEDGEIPDYDEFRDETETSDVETTYSVSRATSRISRRSSTPTVKSAIPTPEQVSSFRNRFIIYHVVFRWSAHTKRRFSSYIDNVADRRSLLFNLSRNAVRLAEELAESQPGDRKFSSCDDQDPFDVNDTRVAFSDFTTKLRENEDLENVQLDDTYLLKFILPQLCFETDSKSAVLVTSKELMVSSISVDYLESEDEEPVNMESRSGIILQDAFFYVFDREKALNGHYKLFTANMSWPPRLPVEMYYCPHLLMDSIVIWNASLAVILNRPNKLQAVKFGKCNATKFKEKIRVMIPDVVLTANSEQYNVIYSLVMGFMDTSMTEKQKVKDKVKSLVRFTDGEDFSTIRARMITLQMRAWMLLDCKKVMLMMESANCAESHTLRVDVELEKIYMELSILVSYLQHTKALKHNDSYDKRQWVLAAEHIRLELLDGDNKKFVVVEADTTFYTTEQRPDGASRSQVRIQDFIAEDMQPHSMYKTIVEKYGKHRYTDTPMVFVDWKMLEAVGGIPVVEHKSVTFAPLKIELDVKTARQIYQFVYPKPVSDDSSESSDDDESIMDSPLSDGPSSPTSMDSASSIISEPSENNGGSKLKRVSRLLTKKRSDKTLSRTSSLDLSSLQFSSVKNHENTDEKQYISQMIERSKKYQLLNRITIDPLHLVLSIKGEGSTKLVDVHLLELSMPKVEYLNKVWSQEDFFQHFKKEVIRLVLKNSGKIVANKITKRVRTGKLHNLLTHNTDTDTGHHVSQSNGSQSNTVQQAHSHLHHQSEHFGKFADPDVLEPHMHTRALIDQHPDSEVQNFEPLEEISEESSSR</sequence>
<dbReference type="InterPro" id="IPR019441">
    <property type="entry name" value="FMP27/BLTP2/Hobbit_GFWDK_RBG"/>
</dbReference>
<dbReference type="GeneID" id="70234455"/>
<feature type="domain" description="FMP27 WPPW motif-containing RBG unit" evidence="5">
    <location>
        <begin position="1448"/>
        <end position="1913"/>
    </location>
</feature>
<reference evidence="6" key="2">
    <citation type="submission" date="2021-01" db="EMBL/GenBank/DDBJ databases">
        <authorList>
            <person name="Schikora-Tamarit M.A."/>
        </authorList>
    </citation>
    <scope>NUCLEOTIDE SEQUENCE</scope>
    <source>
        <strain evidence="6">CBS6075</strain>
    </source>
</reference>
<feature type="region of interest" description="Disordered" evidence="2">
    <location>
        <begin position="2454"/>
        <end position="2478"/>
    </location>
</feature>
<feature type="compositionally biased region" description="Low complexity" evidence="2">
    <location>
        <begin position="2232"/>
        <end position="2249"/>
    </location>
</feature>
<dbReference type="RefSeq" id="XP_046063147.1">
    <property type="nucleotide sequence ID" value="XM_046203363.1"/>
</dbReference>
<feature type="domain" description="FMP27 SW motif-containing RBG unit" evidence="4">
    <location>
        <begin position="934"/>
        <end position="1038"/>
    </location>
</feature>
<evidence type="ECO:0000313" key="6">
    <source>
        <dbReference type="EMBL" id="KAH3668733.1"/>
    </source>
</evidence>
<gene>
    <name evidence="6" type="ORF">OGAPHI_002488</name>
</gene>
<feature type="compositionally biased region" description="Low complexity" evidence="2">
    <location>
        <begin position="1694"/>
        <end position="1707"/>
    </location>
</feature>
<feature type="compositionally biased region" description="Acidic residues" evidence="2">
    <location>
        <begin position="2212"/>
        <end position="2223"/>
    </location>
</feature>
<feature type="region of interest" description="Disordered" evidence="2">
    <location>
        <begin position="2401"/>
        <end position="2433"/>
    </location>
</feature>
<dbReference type="SMART" id="SM01214">
    <property type="entry name" value="Fmp27_GFWDK"/>
    <property type="match status" value="1"/>
</dbReference>
<feature type="region of interest" description="Disordered" evidence="2">
    <location>
        <begin position="1682"/>
        <end position="1714"/>
    </location>
</feature>
<feature type="domain" description="FMP27/BLTP2/Hobbit GFWDK motif-containing RBG unit" evidence="3">
    <location>
        <begin position="1056"/>
        <end position="1209"/>
    </location>
</feature>
<evidence type="ECO:0000256" key="2">
    <source>
        <dbReference type="SAM" id="MobiDB-lite"/>
    </source>
</evidence>
<feature type="coiled-coil region" evidence="1">
    <location>
        <begin position="1638"/>
        <end position="1665"/>
    </location>
</feature>
<reference evidence="6" key="1">
    <citation type="journal article" date="2021" name="Open Biol.">
        <title>Shared evolutionary footprints suggest mitochondrial oxidative damage underlies multiple complex I losses in fungi.</title>
        <authorList>
            <person name="Schikora-Tamarit M.A."/>
            <person name="Marcet-Houben M."/>
            <person name="Nosek J."/>
            <person name="Gabaldon T."/>
        </authorList>
    </citation>
    <scope>NUCLEOTIDE SEQUENCE</scope>
    <source>
        <strain evidence="6">CBS6075</strain>
    </source>
</reference>
<evidence type="ECO:0000313" key="7">
    <source>
        <dbReference type="Proteomes" id="UP000769157"/>
    </source>
</evidence>
<protein>
    <submittedName>
        <fullName evidence="6">Uncharacterized protein</fullName>
    </submittedName>
</protein>
<feature type="compositionally biased region" description="Polar residues" evidence="2">
    <location>
        <begin position="200"/>
        <end position="211"/>
    </location>
</feature>
<dbReference type="OrthoDB" id="1562405at2759"/>
<evidence type="ECO:0000259" key="4">
    <source>
        <dbReference type="SMART" id="SM01215"/>
    </source>
</evidence>
<dbReference type="InterPro" id="IPR019415">
    <property type="entry name" value="FMP27_SW_RBG"/>
</dbReference>
<dbReference type="InterPro" id="IPR019449">
    <property type="entry name" value="FMP27_WPPW_RBG"/>
</dbReference>
<dbReference type="PANTHER" id="PTHR15678">
    <property type="entry name" value="ANTIGEN MLAA-22-RELATED"/>
    <property type="match status" value="1"/>
</dbReference>
<proteinExistence type="predicted"/>
<evidence type="ECO:0000256" key="1">
    <source>
        <dbReference type="SAM" id="Coils"/>
    </source>
</evidence>
<dbReference type="Proteomes" id="UP000769157">
    <property type="component" value="Unassembled WGS sequence"/>
</dbReference>